<evidence type="ECO:0000256" key="2">
    <source>
        <dbReference type="ARBA" id="ARBA00022857"/>
    </source>
</evidence>
<dbReference type="InterPro" id="IPR020904">
    <property type="entry name" value="Sc_DH/Rdtase_CS"/>
</dbReference>
<dbReference type="PANTHER" id="PTHR43008:SF7">
    <property type="entry name" value="SHORT CHAIN DEHYDROGENASE_REDUCTASE (AFU_ORTHOLOGUE AFUA_2G00830)"/>
    <property type="match status" value="1"/>
</dbReference>
<dbReference type="Pfam" id="PF00106">
    <property type="entry name" value="adh_short"/>
    <property type="match status" value="1"/>
</dbReference>
<dbReference type="GO" id="GO:0050664">
    <property type="term" value="F:oxidoreductase activity, acting on NAD(P)H, oxygen as acceptor"/>
    <property type="evidence" value="ECO:0007669"/>
    <property type="project" value="TreeGrafter"/>
</dbReference>
<dbReference type="SUPFAM" id="SSF51735">
    <property type="entry name" value="NAD(P)-binding Rossmann-fold domains"/>
    <property type="match status" value="1"/>
</dbReference>
<dbReference type="CDD" id="cd05233">
    <property type="entry name" value="SDR_c"/>
    <property type="match status" value="1"/>
</dbReference>
<evidence type="ECO:0000256" key="3">
    <source>
        <dbReference type="ARBA" id="ARBA00023002"/>
    </source>
</evidence>
<organism evidence="4 5">
    <name type="scientific">Colletotrichum sojae</name>
    <dbReference type="NCBI Taxonomy" id="2175907"/>
    <lineage>
        <taxon>Eukaryota</taxon>
        <taxon>Fungi</taxon>
        <taxon>Dikarya</taxon>
        <taxon>Ascomycota</taxon>
        <taxon>Pezizomycotina</taxon>
        <taxon>Sordariomycetes</taxon>
        <taxon>Hypocreomycetidae</taxon>
        <taxon>Glomerellales</taxon>
        <taxon>Glomerellaceae</taxon>
        <taxon>Colletotrichum</taxon>
        <taxon>Colletotrichum orchidearum species complex</taxon>
    </lineage>
</organism>
<dbReference type="PANTHER" id="PTHR43008">
    <property type="entry name" value="BENZIL REDUCTASE"/>
    <property type="match status" value="1"/>
</dbReference>
<dbReference type="EMBL" id="WIGN01000405">
    <property type="protein sequence ID" value="KAF6794644.1"/>
    <property type="molecule type" value="Genomic_DNA"/>
</dbReference>
<keyword evidence="5" id="KW-1185">Reference proteome</keyword>
<reference evidence="4 5" key="1">
    <citation type="journal article" date="2020" name="Phytopathology">
        <title>Genome Sequence Resources of Colletotrichum truncatum, C. plurivorum, C. musicola, and C. sojae: Four Species Pathogenic to Soybean (Glycine max).</title>
        <authorList>
            <person name="Rogerio F."/>
            <person name="Boufleur T.R."/>
            <person name="Ciampi-Guillardi M."/>
            <person name="Sukno S.A."/>
            <person name="Thon M.R."/>
            <person name="Massola Junior N.S."/>
            <person name="Baroncelli R."/>
        </authorList>
    </citation>
    <scope>NUCLEOTIDE SEQUENCE [LARGE SCALE GENOMIC DNA]</scope>
    <source>
        <strain evidence="4 5">LFN0009</strain>
    </source>
</reference>
<evidence type="ECO:0000313" key="5">
    <source>
        <dbReference type="Proteomes" id="UP000652219"/>
    </source>
</evidence>
<dbReference type="AlphaFoldDB" id="A0A8H6ISW4"/>
<proteinExistence type="inferred from homology"/>
<comment type="caution">
    <text evidence="4">The sequence shown here is derived from an EMBL/GenBank/DDBJ whole genome shotgun (WGS) entry which is preliminary data.</text>
</comment>
<protein>
    <submittedName>
        <fullName evidence="4">Short chain dehydrogenase reductase</fullName>
    </submittedName>
</protein>
<evidence type="ECO:0000313" key="4">
    <source>
        <dbReference type="EMBL" id="KAF6794644.1"/>
    </source>
</evidence>
<sequence>MESIFRKGSLAVITGGASGIGYALAQRCVKAGMNVLVADKNPVYIEHANKTLGQGAKAVQVDVSRPEDWASLKKIVDTEHSGHVSLLALNAGIKPDSSFGSGSLASFKTTFDVNVYGVVAGIEALLTSVRASAAAGDRSAVVITGSKQGITNPPGWPAYGASKAAVKSIAEQLSYDLKDVSGLSVHLLIPGWVHTGLSGRRPDHEPPKPDGAWWPEQIVELLEKKIAEKQFWVLCPDGEVTEALDKKRMLWSVGDTLEGRPPLSRWRAEYKEAAEQFTKQS</sequence>
<comment type="similarity">
    <text evidence="1">Belongs to the short-chain dehydrogenases/reductases (SDR) family.</text>
</comment>
<name>A0A8H6ISW4_9PEZI</name>
<gene>
    <name evidence="4" type="ORF">CSOJ01_13636</name>
</gene>
<accession>A0A8H6ISW4</accession>
<dbReference type="Gene3D" id="3.40.50.720">
    <property type="entry name" value="NAD(P)-binding Rossmann-like Domain"/>
    <property type="match status" value="1"/>
</dbReference>
<keyword evidence="2" id="KW-0521">NADP</keyword>
<dbReference type="PRINTS" id="PR00081">
    <property type="entry name" value="GDHRDH"/>
</dbReference>
<evidence type="ECO:0000256" key="1">
    <source>
        <dbReference type="ARBA" id="ARBA00006484"/>
    </source>
</evidence>
<dbReference type="GO" id="GO:0016616">
    <property type="term" value="F:oxidoreductase activity, acting on the CH-OH group of donors, NAD or NADP as acceptor"/>
    <property type="evidence" value="ECO:0007669"/>
    <property type="project" value="UniProtKB-ARBA"/>
</dbReference>
<dbReference type="PROSITE" id="PS00061">
    <property type="entry name" value="ADH_SHORT"/>
    <property type="match status" value="1"/>
</dbReference>
<keyword evidence="3" id="KW-0560">Oxidoreductase</keyword>
<dbReference type="Proteomes" id="UP000652219">
    <property type="component" value="Unassembled WGS sequence"/>
</dbReference>
<dbReference type="InterPro" id="IPR036291">
    <property type="entry name" value="NAD(P)-bd_dom_sf"/>
</dbReference>
<dbReference type="InterPro" id="IPR002347">
    <property type="entry name" value="SDR_fam"/>
</dbReference>